<evidence type="ECO:0000313" key="5">
    <source>
        <dbReference type="EMBL" id="KAK7249060.1"/>
    </source>
</evidence>
<comment type="subcellular location">
    <subcellularLocation>
        <location evidence="1">Nucleus</location>
    </subcellularLocation>
</comment>
<comment type="caution">
    <text evidence="5">The sequence shown here is derived from an EMBL/GenBank/DDBJ whole genome shotgun (WGS) entry which is preliminary data.</text>
</comment>
<evidence type="ECO:0000256" key="3">
    <source>
        <dbReference type="SAM" id="MobiDB-lite"/>
    </source>
</evidence>
<sequence>MFYSHSILAKSGPFAHVWLAATWEKKLTRSMIFNTDIATAVESIVNPPARRSLRLSANLLVGVVRIYARKARPRRPPRSPLRPRRAPGAPPPRPLSPARASAGRNRAEPQVAYLMNDCNEAMVKIRMAFRGGVVDLPEENAVASTAAITAARAGGKAPRSAFLERRS</sequence>
<feature type="compositionally biased region" description="Basic residues" evidence="3">
    <location>
        <begin position="71"/>
        <end position="85"/>
    </location>
</feature>
<keyword evidence="2" id="KW-0539">Nucleus</keyword>
<protein>
    <submittedName>
        <fullName evidence="5">Cohesin complex component</fullName>
    </submittedName>
</protein>
<dbReference type="InterPro" id="IPR039781">
    <property type="entry name" value="Rad21/Rec8-like"/>
</dbReference>
<dbReference type="EMBL" id="JBBJCI010000083">
    <property type="protein sequence ID" value="KAK7249060.1"/>
    <property type="molecule type" value="Genomic_DNA"/>
</dbReference>
<proteinExistence type="predicted"/>
<accession>A0ABR1G6X8</accession>
<dbReference type="InterPro" id="IPR006910">
    <property type="entry name" value="Rad21_Rec8_N"/>
</dbReference>
<dbReference type="PANTHER" id="PTHR12585">
    <property type="entry name" value="SCC1 / RAD21 FAMILY MEMBER"/>
    <property type="match status" value="1"/>
</dbReference>
<evidence type="ECO:0000313" key="6">
    <source>
        <dbReference type="Proteomes" id="UP001363151"/>
    </source>
</evidence>
<gene>
    <name evidence="5" type="primary">RAD21</name>
    <name evidence="5" type="ORF">SO694_00044152</name>
</gene>
<evidence type="ECO:0000259" key="4">
    <source>
        <dbReference type="Pfam" id="PF04825"/>
    </source>
</evidence>
<feature type="region of interest" description="Disordered" evidence="3">
    <location>
        <begin position="71"/>
        <end position="106"/>
    </location>
</feature>
<keyword evidence="6" id="KW-1185">Reference proteome</keyword>
<reference evidence="5 6" key="1">
    <citation type="submission" date="2024-03" db="EMBL/GenBank/DDBJ databases">
        <title>Aureococcus anophagefferens CCMP1851 and Kratosvirus quantuckense: Draft genome of a second virus-susceptible host strain in the model system.</title>
        <authorList>
            <person name="Chase E."/>
            <person name="Truchon A.R."/>
            <person name="Schepens W."/>
            <person name="Wilhelm S.W."/>
        </authorList>
    </citation>
    <scope>NUCLEOTIDE SEQUENCE [LARGE SCALE GENOMIC DNA]</scope>
    <source>
        <strain evidence="5 6">CCMP1851</strain>
    </source>
</reference>
<name>A0ABR1G6X8_AURAN</name>
<feature type="domain" description="Rad21/Rec8-like protein N-terminal" evidence="4">
    <location>
        <begin position="1"/>
        <end position="72"/>
    </location>
</feature>
<dbReference type="PANTHER" id="PTHR12585:SF69">
    <property type="entry name" value="FI11703P"/>
    <property type="match status" value="1"/>
</dbReference>
<evidence type="ECO:0000256" key="2">
    <source>
        <dbReference type="ARBA" id="ARBA00023242"/>
    </source>
</evidence>
<dbReference type="Pfam" id="PF04825">
    <property type="entry name" value="Rad21_Rec8_N"/>
    <property type="match status" value="1"/>
</dbReference>
<dbReference type="Proteomes" id="UP001363151">
    <property type="component" value="Unassembled WGS sequence"/>
</dbReference>
<evidence type="ECO:0000256" key="1">
    <source>
        <dbReference type="ARBA" id="ARBA00004123"/>
    </source>
</evidence>
<organism evidence="5 6">
    <name type="scientific">Aureococcus anophagefferens</name>
    <name type="common">Harmful bloom alga</name>
    <dbReference type="NCBI Taxonomy" id="44056"/>
    <lineage>
        <taxon>Eukaryota</taxon>
        <taxon>Sar</taxon>
        <taxon>Stramenopiles</taxon>
        <taxon>Ochrophyta</taxon>
        <taxon>Pelagophyceae</taxon>
        <taxon>Pelagomonadales</taxon>
        <taxon>Pelagomonadaceae</taxon>
        <taxon>Aureococcus</taxon>
    </lineage>
</organism>